<evidence type="ECO:0000256" key="3">
    <source>
        <dbReference type="ARBA" id="ARBA00023125"/>
    </source>
</evidence>
<dbReference type="EMBL" id="CP003614">
    <property type="protein sequence ID" value="AFZ05853.1"/>
    <property type="molecule type" value="Genomic_DNA"/>
</dbReference>
<dbReference type="GO" id="GO:0032196">
    <property type="term" value="P:transposition"/>
    <property type="evidence" value="ECO:0007669"/>
    <property type="project" value="UniProtKB-KW"/>
</dbReference>
<dbReference type="HOGENOM" id="CLU_032903_3_2_3"/>
<accession>K9VCG1</accession>
<dbReference type="Pfam" id="PF01385">
    <property type="entry name" value="OrfB_IS605"/>
    <property type="match status" value="1"/>
</dbReference>
<gene>
    <name evidence="7" type="ORF">Osc7112_1319</name>
</gene>
<evidence type="ECO:0000256" key="1">
    <source>
        <dbReference type="ARBA" id="ARBA00008761"/>
    </source>
</evidence>
<evidence type="ECO:0000313" key="7">
    <source>
        <dbReference type="EMBL" id="AFZ05853.1"/>
    </source>
</evidence>
<dbReference type="GO" id="GO:0006310">
    <property type="term" value="P:DNA recombination"/>
    <property type="evidence" value="ECO:0007669"/>
    <property type="project" value="UniProtKB-KW"/>
</dbReference>
<feature type="domain" description="Probable transposase IS891/IS1136/IS1341" evidence="5">
    <location>
        <begin position="184"/>
        <end position="286"/>
    </location>
</feature>
<protein>
    <submittedName>
        <fullName evidence="7">Transposase, IS605 OrfB family</fullName>
    </submittedName>
</protein>
<dbReference type="GO" id="GO:0003677">
    <property type="term" value="F:DNA binding"/>
    <property type="evidence" value="ECO:0007669"/>
    <property type="project" value="UniProtKB-KW"/>
</dbReference>
<dbReference type="InterPro" id="IPR010095">
    <property type="entry name" value="Cas12f1-like_TNB"/>
</dbReference>
<comment type="similarity">
    <text evidence="1">In the C-terminal section; belongs to the transposase 35 family.</text>
</comment>
<keyword evidence="2" id="KW-0815">Transposition</keyword>
<feature type="domain" description="Cas12f1-like TNB" evidence="6">
    <location>
        <begin position="317"/>
        <end position="384"/>
    </location>
</feature>
<name>K9VCG1_9CYAN</name>
<evidence type="ECO:0000259" key="5">
    <source>
        <dbReference type="Pfam" id="PF01385"/>
    </source>
</evidence>
<evidence type="ECO:0000259" key="6">
    <source>
        <dbReference type="Pfam" id="PF07282"/>
    </source>
</evidence>
<evidence type="ECO:0000256" key="2">
    <source>
        <dbReference type="ARBA" id="ARBA00022578"/>
    </source>
</evidence>
<evidence type="ECO:0000256" key="4">
    <source>
        <dbReference type="ARBA" id="ARBA00023172"/>
    </source>
</evidence>
<keyword evidence="4" id="KW-0233">DNA recombination</keyword>
<dbReference type="RefSeq" id="WP_015175176.1">
    <property type="nucleotide sequence ID" value="NC_019729.1"/>
</dbReference>
<proteinExistence type="inferred from homology"/>
<dbReference type="PATRIC" id="fig|179408.3.peg.1603"/>
<sequence length="441" mass="49262">MSQVITAKLKLNLTAEQKISVAQVSLAYRDALNYASQVAFDNGKSGNGAKLQKLVYSELRALFGLGSQMACNVPRQVAATFKTLWTKAKQNSEAIKAGYTKRRYKGLDRAPKYTSRTCTLNYQRDYSFKKDRRVSINTLDGRIVVPFDGYNKHIDLMRVSKKIGAAKIVYQKSSKTYYLMVSLEVETPTLDPLNITRISGIDVGMRYLAVETDLANKSSFYSGKAARHRANRYQKARQSLQRKDTRSAKRRLIALSGRERRFIADVNHQIASKIAKPNSLIGLEDLTGIRDRTKSKSGKRASKKQRKANRNVAQWSFAELHGYIDYKAVLVGSLATKVPAHYTSQSCPKCGHTSKANRPNKGLIFRCECCGHQLHADLVGARNIALRTLLVRQTWMSTGVLSALPHVSSREAKAEILSRFSELRWSSDTSPHHSGTPLDGG</sequence>
<dbReference type="AlphaFoldDB" id="K9VCG1"/>
<evidence type="ECO:0000313" key="8">
    <source>
        <dbReference type="Proteomes" id="UP000010478"/>
    </source>
</evidence>
<dbReference type="eggNOG" id="COG0675">
    <property type="taxonomic scope" value="Bacteria"/>
</dbReference>
<dbReference type="KEGG" id="oni:Osc7112_1319"/>
<organism evidence="7 8">
    <name type="scientific">Phormidium nigroviride PCC 7112</name>
    <dbReference type="NCBI Taxonomy" id="179408"/>
    <lineage>
        <taxon>Bacteria</taxon>
        <taxon>Bacillati</taxon>
        <taxon>Cyanobacteriota</taxon>
        <taxon>Cyanophyceae</taxon>
        <taxon>Oscillatoriophycideae</taxon>
        <taxon>Oscillatoriales</taxon>
        <taxon>Oscillatoriaceae</taxon>
        <taxon>Phormidium</taxon>
    </lineage>
</organism>
<dbReference type="Proteomes" id="UP000010478">
    <property type="component" value="Chromosome"/>
</dbReference>
<reference evidence="7 8" key="1">
    <citation type="submission" date="2012-05" db="EMBL/GenBank/DDBJ databases">
        <title>Finished chromosome of genome of Oscillatoria sp. PCC 7112.</title>
        <authorList>
            <consortium name="US DOE Joint Genome Institute"/>
            <person name="Gugger M."/>
            <person name="Coursin T."/>
            <person name="Rippka R."/>
            <person name="Tandeau De Marsac N."/>
            <person name="Huntemann M."/>
            <person name="Wei C.-L."/>
            <person name="Han J."/>
            <person name="Detter J.C."/>
            <person name="Han C."/>
            <person name="Tapia R."/>
            <person name="Davenport K."/>
            <person name="Daligault H."/>
            <person name="Erkkila T."/>
            <person name="Gu W."/>
            <person name="Munk A.C.C."/>
            <person name="Teshima H."/>
            <person name="Xu Y."/>
            <person name="Chain P."/>
            <person name="Chen A."/>
            <person name="Krypides N."/>
            <person name="Mavromatis K."/>
            <person name="Markowitz V."/>
            <person name="Szeto E."/>
            <person name="Ivanova N."/>
            <person name="Mikhailova N."/>
            <person name="Ovchinnikova G."/>
            <person name="Pagani I."/>
            <person name="Pati A."/>
            <person name="Goodwin L."/>
            <person name="Peters L."/>
            <person name="Pitluck S."/>
            <person name="Woyke T."/>
            <person name="Kerfeld C."/>
        </authorList>
    </citation>
    <scope>NUCLEOTIDE SEQUENCE [LARGE SCALE GENOMIC DNA]</scope>
    <source>
        <strain evidence="7 8">PCC 7112</strain>
    </source>
</reference>
<dbReference type="STRING" id="179408.Osc7112_1319"/>
<dbReference type="InterPro" id="IPR001959">
    <property type="entry name" value="Transposase"/>
</dbReference>
<dbReference type="NCBIfam" id="TIGR01766">
    <property type="entry name" value="IS200/IS605 family accessory protein TnpB-like domain"/>
    <property type="match status" value="1"/>
</dbReference>
<dbReference type="NCBIfam" id="NF040570">
    <property type="entry name" value="guided_TnpB"/>
    <property type="match status" value="1"/>
</dbReference>
<keyword evidence="8" id="KW-1185">Reference proteome</keyword>
<dbReference type="OrthoDB" id="439436at2"/>
<keyword evidence="3" id="KW-0238">DNA-binding</keyword>
<dbReference type="Pfam" id="PF07282">
    <property type="entry name" value="Cas12f1-like_TNB"/>
    <property type="match status" value="1"/>
</dbReference>